<comment type="caution">
    <text evidence="1">The sequence shown here is derived from an EMBL/GenBank/DDBJ whole genome shotgun (WGS) entry which is preliminary data.</text>
</comment>
<organism evidence="1 2">
    <name type="scientific">Cytobacillus mangrovibacter</name>
    <dbReference type="NCBI Taxonomy" id="3299024"/>
    <lineage>
        <taxon>Bacteria</taxon>
        <taxon>Bacillati</taxon>
        <taxon>Bacillota</taxon>
        <taxon>Bacilli</taxon>
        <taxon>Bacillales</taxon>
        <taxon>Bacillaceae</taxon>
        <taxon>Cytobacillus</taxon>
    </lineage>
</organism>
<keyword evidence="2" id="KW-1185">Reference proteome</keyword>
<accession>A0ABW6K024</accession>
<name>A0ABW6K024_9BACI</name>
<protein>
    <submittedName>
        <fullName evidence="1">Uncharacterized protein</fullName>
    </submittedName>
</protein>
<sequence>MKRYSLKDEFKGYKKGTTFYVVAESEFIGVKEFVLRTQDLKYRLNITEAELNKHFTLLK</sequence>
<proteinExistence type="predicted"/>
<reference evidence="1 2" key="1">
    <citation type="submission" date="2024-08" db="EMBL/GenBank/DDBJ databases">
        <title>Two novel Cytobacillus novel species.</title>
        <authorList>
            <person name="Liu G."/>
        </authorList>
    </citation>
    <scope>NUCLEOTIDE SEQUENCE [LARGE SCALE GENOMIC DNA]</scope>
    <source>
        <strain evidence="1 2">FJAT-53684</strain>
    </source>
</reference>
<dbReference type="Proteomes" id="UP001601058">
    <property type="component" value="Unassembled WGS sequence"/>
</dbReference>
<gene>
    <name evidence="1" type="ORF">ACFYKT_14020</name>
</gene>
<dbReference type="EMBL" id="JBIACJ010000007">
    <property type="protein sequence ID" value="MFE8697456.1"/>
    <property type="molecule type" value="Genomic_DNA"/>
</dbReference>
<evidence type="ECO:0000313" key="1">
    <source>
        <dbReference type="EMBL" id="MFE8697456.1"/>
    </source>
</evidence>
<dbReference type="RefSeq" id="WP_389220676.1">
    <property type="nucleotide sequence ID" value="NZ_JBIACJ010000007.1"/>
</dbReference>
<evidence type="ECO:0000313" key="2">
    <source>
        <dbReference type="Proteomes" id="UP001601058"/>
    </source>
</evidence>